<dbReference type="InterPro" id="IPR036770">
    <property type="entry name" value="Ankyrin_rpt-contain_sf"/>
</dbReference>
<evidence type="ECO:0000313" key="3">
    <source>
        <dbReference type="Proteomes" id="UP000594262"/>
    </source>
</evidence>
<reference evidence="2" key="1">
    <citation type="submission" date="2021-01" db="UniProtKB">
        <authorList>
            <consortium name="EnsemblMetazoa"/>
        </authorList>
    </citation>
    <scope>IDENTIFICATION</scope>
</reference>
<dbReference type="AlphaFoldDB" id="A0A7M5VFK0"/>
<dbReference type="RefSeq" id="XP_066911082.1">
    <property type="nucleotide sequence ID" value="XM_067054981.1"/>
</dbReference>
<protein>
    <submittedName>
        <fullName evidence="2">Uncharacterized protein</fullName>
    </submittedName>
</protein>
<proteinExistence type="predicted"/>
<keyword evidence="1" id="KW-0040">ANK repeat</keyword>
<feature type="repeat" description="ANK" evidence="1">
    <location>
        <begin position="81"/>
        <end position="107"/>
    </location>
</feature>
<evidence type="ECO:0000256" key="1">
    <source>
        <dbReference type="PROSITE-ProRule" id="PRU00023"/>
    </source>
</evidence>
<dbReference type="SUPFAM" id="SSF48403">
    <property type="entry name" value="Ankyrin repeat"/>
    <property type="match status" value="1"/>
</dbReference>
<dbReference type="PROSITE" id="PS50088">
    <property type="entry name" value="ANK_REPEAT"/>
    <property type="match status" value="1"/>
</dbReference>
<keyword evidence="3" id="KW-1185">Reference proteome</keyword>
<dbReference type="Pfam" id="PF00023">
    <property type="entry name" value="Ank"/>
    <property type="match status" value="1"/>
</dbReference>
<name>A0A7M5VFK0_9CNID</name>
<dbReference type="SMART" id="SM00248">
    <property type="entry name" value="ANK"/>
    <property type="match status" value="1"/>
</dbReference>
<dbReference type="Proteomes" id="UP000594262">
    <property type="component" value="Unplaced"/>
</dbReference>
<dbReference type="PROSITE" id="PS50297">
    <property type="entry name" value="ANK_REP_REGION"/>
    <property type="match status" value="1"/>
</dbReference>
<dbReference type="EnsemblMetazoa" id="CLYHEMT010962.2">
    <property type="protein sequence ID" value="CLYHEMP010962.2"/>
    <property type="gene ID" value="CLYHEMG010962"/>
</dbReference>
<accession>A0A7M5VFK0</accession>
<evidence type="ECO:0000313" key="2">
    <source>
        <dbReference type="EnsemblMetazoa" id="CLYHEMP010962.2"/>
    </source>
</evidence>
<organism evidence="2 3">
    <name type="scientific">Clytia hemisphaerica</name>
    <dbReference type="NCBI Taxonomy" id="252671"/>
    <lineage>
        <taxon>Eukaryota</taxon>
        <taxon>Metazoa</taxon>
        <taxon>Cnidaria</taxon>
        <taxon>Hydrozoa</taxon>
        <taxon>Hydroidolina</taxon>
        <taxon>Leptothecata</taxon>
        <taxon>Obeliida</taxon>
        <taxon>Clytiidae</taxon>
        <taxon>Clytia</taxon>
    </lineage>
</organism>
<dbReference type="GeneID" id="136798368"/>
<dbReference type="InterPro" id="IPR002110">
    <property type="entry name" value="Ankyrin_rpt"/>
</dbReference>
<sequence length="303" mass="35129">MENGYCESEGSDSDEFSYDCDDGENYSDEINPPAVDFASKCILKFFDGVENKPGIDSFINASRKWTEIDPSDGYDRIRNWRDDTPLIAAVRNGHFEVVRRLLVLGADPTLWCRHYDQNEWASSIALRRFESFNEERDRYLQGDFPPFSSFRGEKLDPEILALDNLYRTNEFQNIIVVLRIAEQYWERASYYPFGDITWGRDKELLKCPNKPSNETEMRRKLNGVIRSLPDMRRLEPLAQAIVQFRKKKESERLLAINSSLQQLLSTDEDNTLSSDYPENGAAANTVMHKLGPSQHTRFCPPDW</sequence>
<dbReference type="Gene3D" id="1.25.40.20">
    <property type="entry name" value="Ankyrin repeat-containing domain"/>
    <property type="match status" value="1"/>
</dbReference>